<dbReference type="CDD" id="cd12913">
    <property type="entry name" value="PDC1_MCP_like"/>
    <property type="match status" value="1"/>
</dbReference>
<organism evidence="1">
    <name type="scientific">Streptomyces sp. SID14436</name>
    <dbReference type="NCBI Taxonomy" id="2706070"/>
    <lineage>
        <taxon>Bacteria</taxon>
        <taxon>Bacillati</taxon>
        <taxon>Actinomycetota</taxon>
        <taxon>Actinomycetes</taxon>
        <taxon>Kitasatosporales</taxon>
        <taxon>Streptomycetaceae</taxon>
        <taxon>Streptomyces</taxon>
    </lineage>
</organism>
<sequence length="252" mass="27385">MRPEDALGENGSPSVAAEELDRLLARVRRPLTEVFGRLEVVAGDVIARRRAALADHGSFRVADLAGIKPTLLEQAGAQEAADGFGFLVAAGVLPDRDRHIEWWQRGSTGFVQLRLNLDPTSVDVYEYFEMEWFAAGRDEGRGAIHGPYVDYFGADRYVFTFALPVIDDVFLGVAGADLQMHGFEPCLLAALRETTHDAVLVGPERRVIAANTPRWLVGSRLPETPRAGVGEFVAVGEVGLDSGWSLALAART</sequence>
<reference evidence="1" key="1">
    <citation type="submission" date="2020-01" db="EMBL/GenBank/DDBJ databases">
        <title>Insect and environment-associated Actinomycetes.</title>
        <authorList>
            <person name="Currrie C."/>
            <person name="Chevrette M."/>
            <person name="Carlson C."/>
            <person name="Stubbendieck R."/>
            <person name="Wendt-Pienkowski E."/>
        </authorList>
    </citation>
    <scope>NUCLEOTIDE SEQUENCE</scope>
    <source>
        <strain evidence="1">SID14436</strain>
    </source>
</reference>
<proteinExistence type="predicted"/>
<protein>
    <submittedName>
        <fullName evidence="1">Uncharacterized protein</fullName>
    </submittedName>
</protein>
<evidence type="ECO:0000313" key="1">
    <source>
        <dbReference type="EMBL" id="NEA88602.1"/>
    </source>
</evidence>
<name>A0A6G3QZ24_9ACTN</name>
<dbReference type="Gene3D" id="3.30.450.20">
    <property type="entry name" value="PAS domain"/>
    <property type="match status" value="1"/>
</dbReference>
<dbReference type="AlphaFoldDB" id="A0A6G3QZ24"/>
<dbReference type="RefSeq" id="WP_164337867.1">
    <property type="nucleotide sequence ID" value="NZ_JAAGMD010000624.1"/>
</dbReference>
<accession>A0A6G3QZ24</accession>
<gene>
    <name evidence="1" type="ORF">G3I53_21835</name>
</gene>
<dbReference type="EMBL" id="JAAGMD010000624">
    <property type="protein sequence ID" value="NEA88602.1"/>
    <property type="molecule type" value="Genomic_DNA"/>
</dbReference>
<comment type="caution">
    <text evidence="1">The sequence shown here is derived from an EMBL/GenBank/DDBJ whole genome shotgun (WGS) entry which is preliminary data.</text>
</comment>